<comment type="caution">
    <text evidence="2">The sequence shown here is derived from an EMBL/GenBank/DDBJ whole genome shotgun (WGS) entry which is preliminary data.</text>
</comment>
<dbReference type="AlphaFoldDB" id="A0A8H6YLK6"/>
<keyword evidence="3" id="KW-1185">Reference proteome</keyword>
<evidence type="ECO:0000313" key="2">
    <source>
        <dbReference type="EMBL" id="KAF7360155.1"/>
    </source>
</evidence>
<feature type="signal peptide" evidence="1">
    <location>
        <begin position="1"/>
        <end position="16"/>
    </location>
</feature>
<sequence length="149" mass="15968">MSRFLLWVGLATVVRAQTLLLVTPLQTSSVTFIESHTEVGAETLEVEISGTVTKTLLSEPIPYTATFVEDASKYMMGETDSGLSEVCTFGADGQGSCVEQFVSQGPGGVSTLNADVLWAGGTVVYSKRRRGPSIFHSNTQRILHIAIPD</sequence>
<evidence type="ECO:0000256" key="1">
    <source>
        <dbReference type="SAM" id="SignalP"/>
    </source>
</evidence>
<feature type="chain" id="PRO_5034047488" evidence="1">
    <location>
        <begin position="17"/>
        <end position="149"/>
    </location>
</feature>
<keyword evidence="1" id="KW-0732">Signal</keyword>
<reference evidence="2" key="1">
    <citation type="submission" date="2020-05" db="EMBL/GenBank/DDBJ databases">
        <title>Mycena genomes resolve the evolution of fungal bioluminescence.</title>
        <authorList>
            <person name="Tsai I.J."/>
        </authorList>
    </citation>
    <scope>NUCLEOTIDE SEQUENCE</scope>
    <source>
        <strain evidence="2">CCC161011</strain>
    </source>
</reference>
<gene>
    <name evidence="2" type="ORF">MVEN_00744000</name>
</gene>
<organism evidence="2 3">
    <name type="scientific">Mycena venus</name>
    <dbReference type="NCBI Taxonomy" id="2733690"/>
    <lineage>
        <taxon>Eukaryota</taxon>
        <taxon>Fungi</taxon>
        <taxon>Dikarya</taxon>
        <taxon>Basidiomycota</taxon>
        <taxon>Agaricomycotina</taxon>
        <taxon>Agaricomycetes</taxon>
        <taxon>Agaricomycetidae</taxon>
        <taxon>Agaricales</taxon>
        <taxon>Marasmiineae</taxon>
        <taxon>Mycenaceae</taxon>
        <taxon>Mycena</taxon>
    </lineage>
</organism>
<name>A0A8H6YLK6_9AGAR</name>
<dbReference type="EMBL" id="JACAZI010000005">
    <property type="protein sequence ID" value="KAF7360155.1"/>
    <property type="molecule type" value="Genomic_DNA"/>
</dbReference>
<dbReference type="Proteomes" id="UP000620124">
    <property type="component" value="Unassembled WGS sequence"/>
</dbReference>
<accession>A0A8H6YLK6</accession>
<dbReference type="OrthoDB" id="2929351at2759"/>
<protein>
    <submittedName>
        <fullName evidence="2">Uncharacterized protein</fullName>
    </submittedName>
</protein>
<evidence type="ECO:0000313" key="3">
    <source>
        <dbReference type="Proteomes" id="UP000620124"/>
    </source>
</evidence>
<proteinExistence type="predicted"/>